<evidence type="ECO:0000259" key="2">
    <source>
        <dbReference type="PROSITE" id="PS51910"/>
    </source>
</evidence>
<keyword evidence="4" id="KW-1185">Reference proteome</keyword>
<feature type="repeat" description="TPR" evidence="1">
    <location>
        <begin position="138"/>
        <end position="171"/>
    </location>
</feature>
<dbReference type="AlphaFoldDB" id="A0A917KGW9"/>
<dbReference type="InterPro" id="IPR017853">
    <property type="entry name" value="GH"/>
</dbReference>
<dbReference type="Gene3D" id="3.10.50.10">
    <property type="match status" value="1"/>
</dbReference>
<dbReference type="InterPro" id="IPR011583">
    <property type="entry name" value="Chitinase_II/V-like_cat"/>
</dbReference>
<dbReference type="Gene3D" id="3.20.20.80">
    <property type="entry name" value="Glycosidases"/>
    <property type="match status" value="1"/>
</dbReference>
<reference evidence="3" key="1">
    <citation type="journal article" date="2014" name="Int. J. Syst. Evol. Microbiol.">
        <title>Complete genome sequence of Corynebacterium casei LMG S-19264T (=DSM 44701T), isolated from a smear-ripened cheese.</title>
        <authorList>
            <consortium name="US DOE Joint Genome Institute (JGI-PGF)"/>
            <person name="Walter F."/>
            <person name="Albersmeier A."/>
            <person name="Kalinowski J."/>
            <person name="Ruckert C."/>
        </authorList>
    </citation>
    <scope>NUCLEOTIDE SEQUENCE</scope>
    <source>
        <strain evidence="3">JCM 18487</strain>
    </source>
</reference>
<dbReference type="PROSITE" id="PS50005">
    <property type="entry name" value="TPR"/>
    <property type="match status" value="1"/>
</dbReference>
<evidence type="ECO:0000256" key="1">
    <source>
        <dbReference type="PROSITE-ProRule" id="PRU00339"/>
    </source>
</evidence>
<protein>
    <recommendedName>
        <fullName evidence="2">GH18 domain-containing protein</fullName>
    </recommendedName>
</protein>
<dbReference type="SUPFAM" id="SSF48452">
    <property type="entry name" value="TPR-like"/>
    <property type="match status" value="1"/>
</dbReference>
<dbReference type="SMART" id="SM00028">
    <property type="entry name" value="TPR"/>
    <property type="match status" value="2"/>
</dbReference>
<organism evidence="3 4">
    <name type="scientific">Alicyclobacillus cellulosilyticus</name>
    <dbReference type="NCBI Taxonomy" id="1003997"/>
    <lineage>
        <taxon>Bacteria</taxon>
        <taxon>Bacillati</taxon>
        <taxon>Bacillota</taxon>
        <taxon>Bacilli</taxon>
        <taxon>Bacillales</taxon>
        <taxon>Alicyclobacillaceae</taxon>
        <taxon>Alicyclobacillus</taxon>
    </lineage>
</organism>
<dbReference type="PANTHER" id="PTHR46066:SF2">
    <property type="entry name" value="CHITINASE DOMAIN-CONTAINING PROTEIN 1"/>
    <property type="match status" value="1"/>
</dbReference>
<name>A0A917KGW9_9BACL</name>
<dbReference type="PROSITE" id="PS51910">
    <property type="entry name" value="GH18_2"/>
    <property type="match status" value="1"/>
</dbReference>
<reference evidence="3" key="2">
    <citation type="submission" date="2020-09" db="EMBL/GenBank/DDBJ databases">
        <authorList>
            <person name="Sun Q."/>
            <person name="Ohkuma M."/>
        </authorList>
    </citation>
    <scope>NUCLEOTIDE SEQUENCE</scope>
    <source>
        <strain evidence="3">JCM 18487</strain>
    </source>
</reference>
<gene>
    <name evidence="3" type="ORF">GCM10010885_21470</name>
</gene>
<dbReference type="InterPro" id="IPR011990">
    <property type="entry name" value="TPR-like_helical_dom_sf"/>
</dbReference>
<dbReference type="GO" id="GO:0005975">
    <property type="term" value="P:carbohydrate metabolic process"/>
    <property type="evidence" value="ECO:0007669"/>
    <property type="project" value="InterPro"/>
</dbReference>
<dbReference type="RefSeq" id="WP_229776825.1">
    <property type="nucleotide sequence ID" value="NZ_BMOY01000040.1"/>
</dbReference>
<evidence type="ECO:0000313" key="3">
    <source>
        <dbReference type="EMBL" id="GGJ11844.1"/>
    </source>
</evidence>
<dbReference type="InterPro" id="IPR019734">
    <property type="entry name" value="TPR_rpt"/>
</dbReference>
<dbReference type="Gene3D" id="1.25.40.10">
    <property type="entry name" value="Tetratricopeptide repeat domain"/>
    <property type="match status" value="1"/>
</dbReference>
<dbReference type="SUPFAM" id="SSF51445">
    <property type="entry name" value="(Trans)glycosidases"/>
    <property type="match status" value="1"/>
</dbReference>
<accession>A0A917KGW9</accession>
<dbReference type="Proteomes" id="UP000637695">
    <property type="component" value="Unassembled WGS sequence"/>
</dbReference>
<evidence type="ECO:0000313" key="4">
    <source>
        <dbReference type="Proteomes" id="UP000637695"/>
    </source>
</evidence>
<dbReference type="Pfam" id="PF00704">
    <property type="entry name" value="Glyco_hydro_18"/>
    <property type="match status" value="1"/>
</dbReference>
<sequence>MEDLRGHSRKGTGTLREEQCAHGHGMRRGLWSARTRRRLCTGVVAGATWLTGASAAQPLAWFASADAVPAQAVALYQKGLAEKRTHPDAALQDFAAAARLAPRWEAPVYEEGALLAVRDFVKAVPVLLRAARLNPKDEAVWNVLGWGYYQQGRFQAAESAFRRQLQVDPASPYAIWGLANCEANAKVRAFAKARVHLTALLKVPALRPRAAQMLAKLPPDAVDAHVAPNDPVRVEDAIAMLLSYRSDILPAGGRTAGADAQAGAGTAAGAQASVVPRAADGRPASTPVVPYIAWAVRHHLIDPAAIPSFHQSASRLFLALLLAKYYGLNAFSYVRPFPLTDMQGVPVDQQMVVNSVIANRLMAPVTAHAFQPQGTMTRAAFAAAVAHANQVMAHPPQRQQWLTPPPPVRTAPPWLLFFNTSDPPYTVQQDDLLQHKAWLDAVGFTAFPFYRDLPAGVAAVRRQADGTSWLATIQSAAPAEAAAWDAALRAGVAPYLVLGNYSQAAGQPDPALVEQLLATAAQQQAVVAEVVQVAKRCHAAGVVVDFENLPGRDRTMLTAFVRRLHAAAQQAGLSVLVCLPERDTPDVGSAYDYAALGAAADRVMLITYDEHTPGSRPGPVSDWTNTDRVIKYALQEIPAGKLLVGAAAYGYDWRGSSAAEVSMAQAQQLARAHGAQVRWEARSQTPWFTYTDAKGQRHTVWFEDARSIAAVARLVQTYGLAGMAVWHLGAEDASFWQAVQAAWAGNGQTGRAPGAG</sequence>
<comment type="caution">
    <text evidence="3">The sequence shown here is derived from an EMBL/GenBank/DDBJ whole genome shotgun (WGS) entry which is preliminary data.</text>
</comment>
<dbReference type="InterPro" id="IPR029070">
    <property type="entry name" value="Chitinase_insertion_sf"/>
</dbReference>
<dbReference type="GO" id="GO:0008061">
    <property type="term" value="F:chitin binding"/>
    <property type="evidence" value="ECO:0007669"/>
    <property type="project" value="InterPro"/>
</dbReference>
<feature type="domain" description="GH18" evidence="2">
    <location>
        <begin position="408"/>
        <end position="746"/>
    </location>
</feature>
<dbReference type="InterPro" id="IPR001223">
    <property type="entry name" value="Glyco_hydro18_cat"/>
</dbReference>
<proteinExistence type="predicted"/>
<dbReference type="SMART" id="SM00636">
    <property type="entry name" value="Glyco_18"/>
    <property type="match status" value="1"/>
</dbReference>
<dbReference type="PANTHER" id="PTHR46066">
    <property type="entry name" value="CHITINASE DOMAIN-CONTAINING PROTEIN 1 FAMILY MEMBER"/>
    <property type="match status" value="1"/>
</dbReference>
<keyword evidence="1" id="KW-0802">TPR repeat</keyword>
<dbReference type="EMBL" id="BMOY01000040">
    <property type="protein sequence ID" value="GGJ11844.1"/>
    <property type="molecule type" value="Genomic_DNA"/>
</dbReference>